<keyword evidence="2" id="KW-0813">Transport</keyword>
<keyword evidence="7" id="KW-1185">Reference proteome</keyword>
<feature type="region of interest" description="Disordered" evidence="4">
    <location>
        <begin position="1"/>
        <end position="21"/>
    </location>
</feature>
<dbReference type="GO" id="GO:0006405">
    <property type="term" value="P:RNA export from nucleus"/>
    <property type="evidence" value="ECO:0007669"/>
    <property type="project" value="TreeGrafter"/>
</dbReference>
<dbReference type="EMBL" id="CALLCH030000015">
    <property type="protein sequence ID" value="CAI4216643.1"/>
    <property type="molecule type" value="Genomic_DNA"/>
</dbReference>
<name>A0A9P1MDC0_9PEZI</name>
<feature type="compositionally biased region" description="Low complexity" evidence="4">
    <location>
        <begin position="792"/>
        <end position="808"/>
    </location>
</feature>
<evidence type="ECO:0000256" key="4">
    <source>
        <dbReference type="SAM" id="MobiDB-lite"/>
    </source>
</evidence>
<dbReference type="SUPFAM" id="SSF117289">
    <property type="entry name" value="Nucleoporin domain"/>
    <property type="match status" value="1"/>
</dbReference>
<dbReference type="GO" id="GO:0006606">
    <property type="term" value="P:protein import into nucleus"/>
    <property type="evidence" value="ECO:0007669"/>
    <property type="project" value="TreeGrafter"/>
</dbReference>
<dbReference type="PANTHER" id="PTHR23193:SF23">
    <property type="entry name" value="NUCLEAR PORE COMPLEX PROTEIN NUP153"/>
    <property type="match status" value="1"/>
</dbReference>
<organism evidence="6 7">
    <name type="scientific">Parascedosporium putredinis</name>
    <dbReference type="NCBI Taxonomy" id="1442378"/>
    <lineage>
        <taxon>Eukaryota</taxon>
        <taxon>Fungi</taxon>
        <taxon>Dikarya</taxon>
        <taxon>Ascomycota</taxon>
        <taxon>Pezizomycotina</taxon>
        <taxon>Sordariomycetes</taxon>
        <taxon>Hypocreomycetidae</taxon>
        <taxon>Microascales</taxon>
        <taxon>Microascaceae</taxon>
        <taxon>Parascedosporium</taxon>
    </lineage>
</organism>
<feature type="compositionally biased region" description="Basic and acidic residues" evidence="4">
    <location>
        <begin position="690"/>
        <end position="699"/>
    </location>
</feature>
<evidence type="ECO:0000313" key="7">
    <source>
        <dbReference type="Proteomes" id="UP000838763"/>
    </source>
</evidence>
<feature type="compositionally biased region" description="Polar residues" evidence="4">
    <location>
        <begin position="564"/>
        <end position="577"/>
    </location>
</feature>
<feature type="compositionally biased region" description="Polar residues" evidence="4">
    <location>
        <begin position="457"/>
        <end position="471"/>
    </location>
</feature>
<sequence>MAFSFGNAAGAMTNDSPSAAEPELEVIQTDSLGFRALAGDAKVRLTSAWTSEPPATASLLSIASRKGLVAAAGPDGVILASTDSVRKAFEAPKDGDSDIRSFNPQLNIPLPMRVSQLAFSADEAHLIISAESGGGLAVYDVQSLLQGNTQTLFELGTNGSSLRVLLPNPTVEKAELCAVVDANGDLYMANLKERILSNPLKSQVSSVSWSTKGKQLVAGLADGTIFQMTPEGEAKAQIPKPSDVGDYHGSAPRNYEVKRLPAKSSRLAHHRVHGVFRHWSAQQVQNSLTTDKAASLITNVFTTTEMADDSRRATLPMTEDWQNAIPVGCALDLSAKDTVYKPIPTEEIDESPGPVPGYWVLTHEGILCSWWVIYSESIKGGTTYPGMAAVDASPATPAPTAAAPTALSRASPATGSVFGSSTPSAAPAFGGSSALGSKPSPWASASPATPAASKPSFGSSSFGTTPASSTPAFGRPSAFGASSTVGVKTSPWATAATSTTTPSFGQSGFAALGSGKSVFGGSPGAAASPAPSSGGFAGFASKGGFGSLSSGTANSSSIFGSKPTEGNNSLLQSTDTASAFPPPQATGANGGSGLFGSSTPFKLQSSFKPDPAAQNEADMQPEKAGNSSGGLFGGGLGSAFGSALRSTTQSTSPAEVPPSKEEEMGAATPEPEQTPDSPTQEIWWLVQDPEPAKGEEHKSAAKTPPQIRVDNEDFPLPPESTSRAAYPLGDSSSSAGTAPESEQALPSSKADDAPLPPDFLKTPQAPPAVKAEDDAPLPPDFLQVPAAAKSGTAASDTTPSSSLSTTPLKPVPESAKPRPTLFGTPSEAPLPPDFLPRSQHQRMPAVPAVPEPDEESDLSEDEAESESSAVDVAKELSPSTTGLSHTPGMTPQSSFGGGLGGSGFMGTDLPTAGDESEPTLPEPGQTPRPFGLEASRSVSAPGMASQILGASKKPQSSLGMSIVARGSADEEAIFLQQRKLREKREAEEAQPLVDEEADEIQRILSSEVEGTLEIDQFMAHTDVAPPARDSIPSQVEAVYRDINSMIDTLGLNARSVKAFVKGHLERPNEELRTQEDLEIADDWVLCELEDLSEIIDGELAEDLAEGRVQNVEEKKNECNDLLRSMTKLRARQHDLGLMLARFDPNQAEAHRHMPLSAEQAAQQNDLRREFARLSKLLAETEEAVTLLKTRIASVGGASGKGPQPPTVDAVMRTITKMTTMVEKRSGDVDVLENQMRRLRASSVASREGTPMTPKRGSVMLVDGAALSGTPRNLRSSLSASPYKGTPTRKKLSGFSDEEKKELMEKRAKKQAMLGKLKSMVEEKGVTVWTMEEVE</sequence>
<feature type="compositionally biased region" description="Gly residues" evidence="4">
    <location>
        <begin position="627"/>
        <end position="638"/>
    </location>
</feature>
<accession>A0A9P1MDC0</accession>
<feature type="domain" description="Nucleoporin Nup159/Nup146 N-terminal" evidence="5">
    <location>
        <begin position="53"/>
        <end position="246"/>
    </location>
</feature>
<dbReference type="Proteomes" id="UP000838763">
    <property type="component" value="Unassembled WGS sequence"/>
</dbReference>
<reference evidence="6" key="1">
    <citation type="submission" date="2022-11" db="EMBL/GenBank/DDBJ databases">
        <authorList>
            <person name="Scott C."/>
            <person name="Bruce N."/>
        </authorList>
    </citation>
    <scope>NUCLEOTIDE SEQUENCE</scope>
</reference>
<dbReference type="Pfam" id="PF16755">
    <property type="entry name" value="Beta-prop_NUP159_NUP214"/>
    <property type="match status" value="2"/>
</dbReference>
<feature type="region of interest" description="Disordered" evidence="4">
    <location>
        <begin position="429"/>
        <end position="474"/>
    </location>
</feature>
<dbReference type="GO" id="GO:0017056">
    <property type="term" value="F:structural constituent of nuclear pore"/>
    <property type="evidence" value="ECO:0007669"/>
    <property type="project" value="TreeGrafter"/>
</dbReference>
<dbReference type="InterPro" id="IPR039462">
    <property type="entry name" value="Nup159/Nup146_N"/>
</dbReference>
<gene>
    <name evidence="6" type="ORF">PPNO1_LOCUS6295</name>
</gene>
<dbReference type="PANTHER" id="PTHR23193">
    <property type="entry name" value="NUCLEAR PORE COMPLEX PROTEIN NUP"/>
    <property type="match status" value="1"/>
</dbReference>
<protein>
    <recommendedName>
        <fullName evidence="5">Nucleoporin Nup159/Nup146 N-terminal domain-containing protein</fullName>
    </recommendedName>
</protein>
<feature type="compositionally biased region" description="Polar residues" evidence="4">
    <location>
        <begin position="595"/>
        <end position="607"/>
    </location>
</feature>
<comment type="caution">
    <text evidence="6">The sequence shown here is derived from an EMBL/GenBank/DDBJ whole genome shotgun (WGS) entry which is preliminary data.</text>
</comment>
<evidence type="ECO:0000313" key="6">
    <source>
        <dbReference type="EMBL" id="CAI4216643.1"/>
    </source>
</evidence>
<dbReference type="GO" id="GO:0005643">
    <property type="term" value="C:nuclear pore"/>
    <property type="evidence" value="ECO:0007669"/>
    <property type="project" value="TreeGrafter"/>
</dbReference>
<feature type="compositionally biased region" description="Acidic residues" evidence="4">
    <location>
        <begin position="851"/>
        <end position="865"/>
    </location>
</feature>
<keyword evidence="3" id="KW-0539">Nucleus</keyword>
<evidence type="ECO:0000256" key="1">
    <source>
        <dbReference type="ARBA" id="ARBA00004123"/>
    </source>
</evidence>
<evidence type="ECO:0000259" key="5">
    <source>
        <dbReference type="Pfam" id="PF16755"/>
    </source>
</evidence>
<proteinExistence type="predicted"/>
<evidence type="ECO:0000256" key="2">
    <source>
        <dbReference type="ARBA" id="ARBA00022448"/>
    </source>
</evidence>
<feature type="domain" description="Nucleoporin Nup159/Nup146 N-terminal" evidence="5">
    <location>
        <begin position="293"/>
        <end position="367"/>
    </location>
</feature>
<dbReference type="GO" id="GO:0008139">
    <property type="term" value="F:nuclear localization sequence binding"/>
    <property type="evidence" value="ECO:0007669"/>
    <property type="project" value="TreeGrafter"/>
</dbReference>
<feature type="region of interest" description="Disordered" evidence="4">
    <location>
        <begin position="549"/>
        <end position="935"/>
    </location>
</feature>
<feature type="compositionally biased region" description="Polar residues" evidence="4">
    <location>
        <begin position="1269"/>
        <end position="1279"/>
    </location>
</feature>
<dbReference type="InterPro" id="IPR015943">
    <property type="entry name" value="WD40/YVTN_repeat-like_dom_sf"/>
</dbReference>
<feature type="compositionally biased region" description="Low complexity" evidence="4">
    <location>
        <begin position="429"/>
        <end position="456"/>
    </location>
</feature>
<dbReference type="InterPro" id="IPR026054">
    <property type="entry name" value="Nucleoporin"/>
</dbReference>
<feature type="compositionally biased region" description="Polar residues" evidence="4">
    <location>
        <begin position="877"/>
        <end position="892"/>
    </location>
</feature>
<evidence type="ECO:0000256" key="3">
    <source>
        <dbReference type="ARBA" id="ARBA00023242"/>
    </source>
</evidence>
<dbReference type="Gene3D" id="2.130.10.10">
    <property type="entry name" value="YVTN repeat-like/Quinoprotein amine dehydrogenase"/>
    <property type="match status" value="2"/>
</dbReference>
<feature type="region of interest" description="Disordered" evidence="4">
    <location>
        <begin position="1266"/>
        <end position="1303"/>
    </location>
</feature>
<comment type="subcellular location">
    <subcellularLocation>
        <location evidence="1">Nucleus</location>
    </subcellularLocation>
</comment>
<feature type="compositionally biased region" description="Gly residues" evidence="4">
    <location>
        <begin position="895"/>
        <end position="904"/>
    </location>
</feature>
<dbReference type="OrthoDB" id="248320at2759"/>